<evidence type="ECO:0000256" key="6">
    <source>
        <dbReference type="PROSITE-ProRule" id="PRU00201"/>
    </source>
</evidence>
<keyword evidence="2" id="KW-0805">Transcription regulation</keyword>
<dbReference type="PRINTS" id="PR00938">
    <property type="entry name" value="BRACHYURY"/>
</dbReference>
<keyword evidence="5 6" id="KW-0539">Nucleus</keyword>
<keyword evidence="4" id="KW-0804">Transcription</keyword>
<evidence type="ECO:0000256" key="5">
    <source>
        <dbReference type="ARBA" id="ARBA00023242"/>
    </source>
</evidence>
<dbReference type="InterPro" id="IPR046360">
    <property type="entry name" value="T-box_DNA-bd"/>
</dbReference>
<proteinExistence type="predicted"/>
<evidence type="ECO:0000256" key="1">
    <source>
        <dbReference type="ARBA" id="ARBA00004123"/>
    </source>
</evidence>
<dbReference type="WBParaSite" id="HNAJ_0001193901-mRNA-1">
    <property type="protein sequence ID" value="HNAJ_0001193901-mRNA-1"/>
    <property type="gene ID" value="HNAJ_0001193901"/>
</dbReference>
<dbReference type="GO" id="GO:0000978">
    <property type="term" value="F:RNA polymerase II cis-regulatory region sequence-specific DNA binding"/>
    <property type="evidence" value="ECO:0007669"/>
    <property type="project" value="InterPro"/>
</dbReference>
<sequence length="492" mass="55764">MDNTSTAALDMSFKSSLNSLSTIEVAYQAAMAMYPPMGPSDVISKTSTPALPMAAGFPSPISPPVNHHQSSLLRKENPCVELVDRHLWRSFHAYETEMVITKSGRRMFPAFKVKVSGLEKQTKYVMMLEIVAADDCRYKFHNNQWMVAGKADPEMPKRMYIHPDSPATGEQWMQKIISFHKLKLTNNISDKHGFTILNSMHKYKPRFHLIKAKDVNRFPYSSFRTFTFPETVFIAVTAYQNEKITQLKIDHNPFAKGFRDTGGGRREKKRQIGKNRRHSPTCGFYRSGTNSINTDKMGSCSDSDADDLGRFLKTDPRSPNTTPHTTLQYDYRGNLQPTKLLTQEPHLLKNRARLEANSSSLPNVSSQWPSSGIPVDDVNGLFRSIYPWLDKSCNRAYIPVPPPHVIISSLSGNKPWTDLKKGNMQTEDSQSGDEKPTLLKSETNKMFLDNKYENICICARERYEKVSLENIAIDNINNIITKLASKSHSDVE</sequence>
<dbReference type="InterPro" id="IPR002070">
    <property type="entry name" value="TF_Brachyury"/>
</dbReference>
<feature type="compositionally biased region" description="Basic residues" evidence="7">
    <location>
        <begin position="266"/>
        <end position="279"/>
    </location>
</feature>
<gene>
    <name evidence="9" type="ORF">HNAJ_LOCUS11928</name>
</gene>
<dbReference type="GO" id="GO:0000981">
    <property type="term" value="F:DNA-binding transcription factor activity, RNA polymerase II-specific"/>
    <property type="evidence" value="ECO:0007669"/>
    <property type="project" value="TreeGrafter"/>
</dbReference>
<dbReference type="PROSITE" id="PS50252">
    <property type="entry name" value="TBOX_3"/>
    <property type="match status" value="1"/>
</dbReference>
<dbReference type="GO" id="GO:0001708">
    <property type="term" value="P:cell fate specification"/>
    <property type="evidence" value="ECO:0007669"/>
    <property type="project" value="TreeGrafter"/>
</dbReference>
<name>A0A0R3TVS8_RODNA</name>
<evidence type="ECO:0000256" key="2">
    <source>
        <dbReference type="ARBA" id="ARBA00023015"/>
    </source>
</evidence>
<dbReference type="Gene3D" id="2.60.40.820">
    <property type="entry name" value="Transcription factor, T-box"/>
    <property type="match status" value="1"/>
</dbReference>
<comment type="caution">
    <text evidence="6">Lacks conserved residue(s) required for the propagation of feature annotation.</text>
</comment>
<dbReference type="PROSITE" id="PS01283">
    <property type="entry name" value="TBOX_1"/>
    <property type="match status" value="1"/>
</dbReference>
<dbReference type="PANTHER" id="PTHR11267:SF181">
    <property type="entry name" value="OPTOMOTOR-BLIND PROTEIN"/>
    <property type="match status" value="1"/>
</dbReference>
<dbReference type="InterPro" id="IPR036960">
    <property type="entry name" value="T-box_sf"/>
</dbReference>
<accession>A0A0R3TVS8</accession>
<dbReference type="PROSITE" id="PS01264">
    <property type="entry name" value="TBOX_2"/>
    <property type="match status" value="1"/>
</dbReference>
<dbReference type="SUPFAM" id="SSF49417">
    <property type="entry name" value="p53-like transcription factors"/>
    <property type="match status" value="1"/>
</dbReference>
<evidence type="ECO:0000259" key="8">
    <source>
        <dbReference type="PROSITE" id="PS50252"/>
    </source>
</evidence>
<dbReference type="STRING" id="102285.A0A0R3TVS8"/>
<protein>
    <submittedName>
        <fullName evidence="11">T-box domain-containing protein</fullName>
    </submittedName>
</protein>
<feature type="domain" description="T-box" evidence="8">
    <location>
        <begin position="82"/>
        <end position="260"/>
    </location>
</feature>
<evidence type="ECO:0000313" key="9">
    <source>
        <dbReference type="EMBL" id="VDO11728.1"/>
    </source>
</evidence>
<keyword evidence="10" id="KW-1185">Reference proteome</keyword>
<evidence type="ECO:0000313" key="10">
    <source>
        <dbReference type="Proteomes" id="UP000278807"/>
    </source>
</evidence>
<dbReference type="FunFam" id="2.60.40.820:FF:000016">
    <property type="entry name" value="T-box transcription factor TBX2-A"/>
    <property type="match status" value="1"/>
</dbReference>
<dbReference type="InterPro" id="IPR018186">
    <property type="entry name" value="TF_T-box_CS"/>
</dbReference>
<evidence type="ECO:0000256" key="7">
    <source>
        <dbReference type="SAM" id="MobiDB-lite"/>
    </source>
</evidence>
<feature type="compositionally biased region" description="Basic and acidic residues" evidence="7">
    <location>
        <begin position="255"/>
        <end position="265"/>
    </location>
</feature>
<dbReference type="InterPro" id="IPR001699">
    <property type="entry name" value="TF_T-box"/>
</dbReference>
<dbReference type="CDD" id="cd20188">
    <property type="entry name" value="T-box_TBX2_3-like"/>
    <property type="match status" value="1"/>
</dbReference>
<dbReference type="GO" id="GO:0005634">
    <property type="term" value="C:nucleus"/>
    <property type="evidence" value="ECO:0007669"/>
    <property type="project" value="UniProtKB-SubCell"/>
</dbReference>
<comment type="subcellular location">
    <subcellularLocation>
        <location evidence="1 6">Nucleus</location>
    </subcellularLocation>
</comment>
<dbReference type="GO" id="GO:0000785">
    <property type="term" value="C:chromatin"/>
    <property type="evidence" value="ECO:0007669"/>
    <property type="project" value="TreeGrafter"/>
</dbReference>
<feature type="region of interest" description="Disordered" evidence="7">
    <location>
        <begin position="417"/>
        <end position="437"/>
    </location>
</feature>
<reference evidence="11" key="1">
    <citation type="submission" date="2017-02" db="UniProtKB">
        <authorList>
            <consortium name="WormBaseParasite"/>
        </authorList>
    </citation>
    <scope>IDENTIFICATION</scope>
</reference>
<dbReference type="PANTHER" id="PTHR11267">
    <property type="entry name" value="T-BOX PROTEIN-RELATED"/>
    <property type="match status" value="1"/>
</dbReference>
<organism evidence="11">
    <name type="scientific">Rodentolepis nana</name>
    <name type="common">Dwarf tapeworm</name>
    <name type="synonym">Hymenolepis nana</name>
    <dbReference type="NCBI Taxonomy" id="102285"/>
    <lineage>
        <taxon>Eukaryota</taxon>
        <taxon>Metazoa</taxon>
        <taxon>Spiralia</taxon>
        <taxon>Lophotrochozoa</taxon>
        <taxon>Platyhelminthes</taxon>
        <taxon>Cestoda</taxon>
        <taxon>Eucestoda</taxon>
        <taxon>Cyclophyllidea</taxon>
        <taxon>Hymenolepididae</taxon>
        <taxon>Rodentolepis</taxon>
    </lineage>
</organism>
<dbReference type="SMART" id="SM00425">
    <property type="entry name" value="TBOX"/>
    <property type="match status" value="1"/>
</dbReference>
<dbReference type="OrthoDB" id="7442607at2759"/>
<keyword evidence="3 6" id="KW-0238">DNA-binding</keyword>
<evidence type="ECO:0000256" key="4">
    <source>
        <dbReference type="ARBA" id="ARBA00023163"/>
    </source>
</evidence>
<dbReference type="Proteomes" id="UP000278807">
    <property type="component" value="Unassembled WGS sequence"/>
</dbReference>
<dbReference type="GO" id="GO:0045893">
    <property type="term" value="P:positive regulation of DNA-templated transcription"/>
    <property type="evidence" value="ECO:0007669"/>
    <property type="project" value="InterPro"/>
</dbReference>
<dbReference type="AlphaFoldDB" id="A0A0R3TVS8"/>
<feature type="region of interest" description="Disordered" evidence="7">
    <location>
        <begin position="255"/>
        <end position="290"/>
    </location>
</feature>
<dbReference type="InterPro" id="IPR008967">
    <property type="entry name" value="p53-like_TF_DNA-bd_sf"/>
</dbReference>
<reference evidence="9 10" key="2">
    <citation type="submission" date="2018-11" db="EMBL/GenBank/DDBJ databases">
        <authorList>
            <consortium name="Pathogen Informatics"/>
        </authorList>
    </citation>
    <scope>NUCLEOTIDE SEQUENCE [LARGE SCALE GENOMIC DNA]</scope>
</reference>
<evidence type="ECO:0000313" key="11">
    <source>
        <dbReference type="WBParaSite" id="HNAJ_0001193901-mRNA-1"/>
    </source>
</evidence>
<evidence type="ECO:0000256" key="3">
    <source>
        <dbReference type="ARBA" id="ARBA00023125"/>
    </source>
</evidence>
<dbReference type="EMBL" id="UZAE01013894">
    <property type="protein sequence ID" value="VDO11728.1"/>
    <property type="molecule type" value="Genomic_DNA"/>
</dbReference>
<dbReference type="PRINTS" id="PR00937">
    <property type="entry name" value="TBOX"/>
</dbReference>
<dbReference type="Pfam" id="PF00907">
    <property type="entry name" value="T-box"/>
    <property type="match status" value="1"/>
</dbReference>